<dbReference type="WBParaSite" id="SBAD_0000034101-mRNA-1">
    <property type="protein sequence ID" value="SBAD_0000034101-mRNA-1"/>
    <property type="gene ID" value="SBAD_0000034101"/>
</dbReference>
<dbReference type="AlphaFoldDB" id="A0A183I9M9"/>
<reference evidence="1 2" key="2">
    <citation type="submission" date="2018-11" db="EMBL/GenBank/DDBJ databases">
        <authorList>
            <consortium name="Pathogen Informatics"/>
        </authorList>
    </citation>
    <scope>NUCLEOTIDE SEQUENCE [LARGE SCALE GENOMIC DNA]</scope>
</reference>
<name>A0A183I9M9_9BILA</name>
<proteinExistence type="predicted"/>
<dbReference type="EMBL" id="UZAM01000690">
    <property type="protein sequence ID" value="VDO82365.1"/>
    <property type="molecule type" value="Genomic_DNA"/>
</dbReference>
<keyword evidence="2" id="KW-1185">Reference proteome</keyword>
<evidence type="ECO:0000313" key="1">
    <source>
        <dbReference type="EMBL" id="VDO82365.1"/>
    </source>
</evidence>
<evidence type="ECO:0000313" key="2">
    <source>
        <dbReference type="Proteomes" id="UP000270296"/>
    </source>
</evidence>
<dbReference type="Proteomes" id="UP000270296">
    <property type="component" value="Unassembled WGS sequence"/>
</dbReference>
<gene>
    <name evidence="1" type="ORF">SBAD_LOCUS323</name>
</gene>
<protein>
    <submittedName>
        <fullName evidence="3">Bestrophin homolog</fullName>
    </submittedName>
</protein>
<reference evidence="3" key="1">
    <citation type="submission" date="2016-06" db="UniProtKB">
        <authorList>
            <consortium name="WormBaseParasite"/>
        </authorList>
    </citation>
    <scope>IDENTIFICATION</scope>
</reference>
<organism evidence="3">
    <name type="scientific">Soboliphyme baturini</name>
    <dbReference type="NCBI Taxonomy" id="241478"/>
    <lineage>
        <taxon>Eukaryota</taxon>
        <taxon>Metazoa</taxon>
        <taxon>Ecdysozoa</taxon>
        <taxon>Nematoda</taxon>
        <taxon>Enoplea</taxon>
        <taxon>Dorylaimia</taxon>
        <taxon>Dioctophymatida</taxon>
        <taxon>Dioctophymatoidea</taxon>
        <taxon>Soboliphymatidae</taxon>
        <taxon>Soboliphyme</taxon>
    </lineage>
</organism>
<sequence length="99" mass="11625">MPAKNNCHRYLVFLPYRSVGTVAADATTESIRQHIAATMKVVALVYFLMVNGLSEHCDPMYSRVIRCINERLFNNDVDEVRYEAEMDRDFRLHSEYCFR</sequence>
<evidence type="ECO:0000313" key="3">
    <source>
        <dbReference type="WBParaSite" id="SBAD_0000034101-mRNA-1"/>
    </source>
</evidence>
<accession>A0A183I9M9</accession>